<organism evidence="1 2">
    <name type="scientific">Drosophila pseudoobscura pseudoobscura</name>
    <name type="common">Fruit fly</name>
    <dbReference type="NCBI Taxonomy" id="46245"/>
    <lineage>
        <taxon>Eukaryota</taxon>
        <taxon>Metazoa</taxon>
        <taxon>Ecdysozoa</taxon>
        <taxon>Arthropoda</taxon>
        <taxon>Hexapoda</taxon>
        <taxon>Insecta</taxon>
        <taxon>Pterygota</taxon>
        <taxon>Neoptera</taxon>
        <taxon>Endopterygota</taxon>
        <taxon>Diptera</taxon>
        <taxon>Brachycera</taxon>
        <taxon>Muscomorpha</taxon>
        <taxon>Ephydroidea</taxon>
        <taxon>Drosophilidae</taxon>
        <taxon>Drosophila</taxon>
        <taxon>Sophophora</taxon>
    </lineage>
</organism>
<dbReference type="InterPro" id="IPR005312">
    <property type="entry name" value="DUF1759"/>
</dbReference>
<evidence type="ECO:0000313" key="2">
    <source>
        <dbReference type="RefSeq" id="XP_033238795.1"/>
    </source>
</evidence>
<keyword evidence="1" id="KW-1185">Reference proteome</keyword>
<dbReference type="KEGG" id="dpo:117184582"/>
<name>A0A6I8W610_DROPS</name>
<evidence type="ECO:0000313" key="1">
    <source>
        <dbReference type="Proteomes" id="UP000001819"/>
    </source>
</evidence>
<dbReference type="PANTHER" id="PTHR22954:SF3">
    <property type="entry name" value="PROTEIN CBG08539"/>
    <property type="match status" value="1"/>
</dbReference>
<accession>A0A6I8W610</accession>
<proteinExistence type="predicted"/>
<dbReference type="RefSeq" id="XP_033238796.1">
    <property type="nucleotide sequence ID" value="XM_033382905.1"/>
</dbReference>
<evidence type="ECO:0000313" key="3">
    <source>
        <dbReference type="RefSeq" id="XP_033238796.1"/>
    </source>
</evidence>
<dbReference type="RefSeq" id="XP_033238795.1">
    <property type="nucleotide sequence ID" value="XM_033382904.1"/>
</dbReference>
<sequence length="204" mass="23387">MSDSFNVTHSNLEELDVSEIGSDLSNNFEDLAMEIEVRIRSALRRTTQNMPHHSTIRPELNVTASGNVRSRYHIPDIKLPTFRGGYTEWADFYSMFSTVIDQEPFLSKIEKFHHLRSCLDGRALEAVRSLEVSESNYDISLDMLNNRLNNKRLIFQAHVAEKVEDGSTTKLRTLSDKLHSHMRALRSMGTRQSHAQAPIFQVLL</sequence>
<dbReference type="PANTHER" id="PTHR22954">
    <property type="entry name" value="RETROVIRAL PROTEASE-RELATED"/>
    <property type="match status" value="1"/>
</dbReference>
<dbReference type="Pfam" id="PF03564">
    <property type="entry name" value="DUF1759"/>
    <property type="match status" value="1"/>
</dbReference>
<dbReference type="Proteomes" id="UP000001819">
    <property type="component" value="Chromosome X"/>
</dbReference>
<gene>
    <name evidence="2 3" type="primary">LOC117184582</name>
</gene>
<protein>
    <submittedName>
        <fullName evidence="2">Uncharacterized protein isoform X1</fullName>
    </submittedName>
    <submittedName>
        <fullName evidence="3">Uncharacterized protein isoform X2</fullName>
    </submittedName>
</protein>
<reference evidence="2 3" key="1">
    <citation type="submission" date="2025-04" db="UniProtKB">
        <authorList>
            <consortium name="RefSeq"/>
        </authorList>
    </citation>
    <scope>IDENTIFICATION</scope>
    <source>
        <strain evidence="2 3">MV-25-SWS-2005</strain>
        <tissue evidence="2 3">Whole body</tissue>
    </source>
</reference>
<dbReference type="AlphaFoldDB" id="A0A6I8W610"/>